<dbReference type="RefSeq" id="WP_220170480.1">
    <property type="nucleotide sequence ID" value="NZ_JAIBOA010000032.1"/>
</dbReference>
<proteinExistence type="predicted"/>
<dbReference type="Pfam" id="PF13671">
    <property type="entry name" value="AAA_33"/>
    <property type="match status" value="1"/>
</dbReference>
<organism evidence="1 2">
    <name type="scientific">Actinomadura parmotrematis</name>
    <dbReference type="NCBI Taxonomy" id="2864039"/>
    <lineage>
        <taxon>Bacteria</taxon>
        <taxon>Bacillati</taxon>
        <taxon>Actinomycetota</taxon>
        <taxon>Actinomycetes</taxon>
        <taxon>Streptosporangiales</taxon>
        <taxon>Thermomonosporaceae</taxon>
        <taxon>Actinomadura</taxon>
    </lineage>
</organism>
<sequence>MTTTKQRPGWHPERLRERREAHGLSLEAAGECLREVAERAELRLAANFQTIWSHENGNVYPGPHYRRAYCLLYQATEPDLGFRLPLPSEQAGASDVLPVPTPTTNPVVTEEAAAAIAIGLNQVTDAGQRHGQADGEVLKSRVVSAWRGRMLTDGVKNPILVLVGGYAGSGKTEFARFLGDVTGWAFLDKDSLTRRLVERLLVSLGGDPHDRHTDLYMNEIRPLEYKCLMDTANDNIDCGISTILTAPFIAELNDEAWMSRLTNRCKAKGMDVAAIWVRCDTESMREYIEFRDAPRDAWKLANWDTYVQGIDTEHAPPGVHLTIDNRHGAAVSIADQTREALRKLLG</sequence>
<gene>
    <name evidence="1" type="ORF">K1Y72_33125</name>
</gene>
<name>A0ABS7G429_9ACTN</name>
<dbReference type="InterPro" id="IPR027417">
    <property type="entry name" value="P-loop_NTPase"/>
</dbReference>
<keyword evidence="2" id="KW-1185">Reference proteome</keyword>
<dbReference type="CDD" id="cd00093">
    <property type="entry name" value="HTH_XRE"/>
    <property type="match status" value="1"/>
</dbReference>
<accession>A0ABS7G429</accession>
<dbReference type="Gene3D" id="3.40.50.300">
    <property type="entry name" value="P-loop containing nucleotide triphosphate hydrolases"/>
    <property type="match status" value="1"/>
</dbReference>
<dbReference type="EMBL" id="JAIBOA010000032">
    <property type="protein sequence ID" value="MBW8487241.1"/>
    <property type="molecule type" value="Genomic_DNA"/>
</dbReference>
<protein>
    <submittedName>
        <fullName evidence="1">AAA family ATPase</fullName>
    </submittedName>
</protein>
<dbReference type="Proteomes" id="UP000774570">
    <property type="component" value="Unassembled WGS sequence"/>
</dbReference>
<evidence type="ECO:0000313" key="2">
    <source>
        <dbReference type="Proteomes" id="UP000774570"/>
    </source>
</evidence>
<comment type="caution">
    <text evidence="1">The sequence shown here is derived from an EMBL/GenBank/DDBJ whole genome shotgun (WGS) entry which is preliminary data.</text>
</comment>
<evidence type="ECO:0000313" key="1">
    <source>
        <dbReference type="EMBL" id="MBW8487241.1"/>
    </source>
</evidence>
<reference evidence="1 2" key="1">
    <citation type="submission" date="2021-07" db="EMBL/GenBank/DDBJ databases">
        <title>Actinomadura sp. PM05-2 isolated from lichen.</title>
        <authorList>
            <person name="Somphong A."/>
            <person name="Phongsopitanun W."/>
            <person name="Tanasupawat S."/>
            <person name="Peongsungnone V."/>
        </authorList>
    </citation>
    <scope>NUCLEOTIDE SEQUENCE [LARGE SCALE GENOMIC DNA]</scope>
    <source>
        <strain evidence="1 2">PM05-2</strain>
    </source>
</reference>
<dbReference type="InterPro" id="IPR001387">
    <property type="entry name" value="Cro/C1-type_HTH"/>
</dbReference>
<dbReference type="SUPFAM" id="SSF52540">
    <property type="entry name" value="P-loop containing nucleoside triphosphate hydrolases"/>
    <property type="match status" value="1"/>
</dbReference>